<protein>
    <submittedName>
        <fullName evidence="3">Uncharacterized protein C13orf46 homolog</fullName>
    </submittedName>
</protein>
<dbReference type="CTD" id="128643743"/>
<feature type="compositionally biased region" description="Basic and acidic residues" evidence="1">
    <location>
        <begin position="113"/>
        <end position="137"/>
    </location>
</feature>
<dbReference type="STRING" id="9749.A0A2Y9NHG0"/>
<dbReference type="InterPro" id="IPR040020">
    <property type="entry name" value="C13orf46-like"/>
</dbReference>
<dbReference type="PANTHER" id="PTHR39223">
    <property type="entry name" value="RIKEN CDNA 1700029H14 GENE"/>
    <property type="match status" value="1"/>
</dbReference>
<reference evidence="3" key="1">
    <citation type="submission" date="2025-08" db="UniProtKB">
        <authorList>
            <consortium name="RefSeq"/>
        </authorList>
    </citation>
    <scope>IDENTIFICATION</scope>
    <source>
        <tissue evidence="3">Blood</tissue>
    </source>
</reference>
<evidence type="ECO:0000313" key="2">
    <source>
        <dbReference type="Proteomes" id="UP000248483"/>
    </source>
</evidence>
<dbReference type="AlphaFoldDB" id="A0A2Y9NHG0"/>
<sequence length="250" mass="26920">MSQGPPSNGAQEHKGSSPWRGWKPCAPSEGCVRASVLLLSRGPKAGRMEKDTTAAHRRHQLGPGAPPSAVSPGHLKAASGMAELQRSRCVGGLHQKGDPPSCIKTLCKELEPEGHGKDLRSDTEDAHCQASPEEQRQDAAGQVRGRWKEAEPEASGQEEPDGREGADKRALEAEEGEPESVQLGDLLEKEKPSVFVEVDLGDGSEEVITCAMKEEKRSQTDMGDLSEDEIGTSWVCCIPYSTRKKVEESS</sequence>
<dbReference type="PANTHER" id="PTHR39223:SF1">
    <property type="entry name" value="RIKEN CDNA 1700029H14 GENE"/>
    <property type="match status" value="1"/>
</dbReference>
<evidence type="ECO:0000313" key="3">
    <source>
        <dbReference type="RefSeq" id="XP_022432391.1"/>
    </source>
</evidence>
<dbReference type="InParanoid" id="A0A2Y9NHG0"/>
<keyword evidence="2" id="KW-1185">Reference proteome</keyword>
<feature type="region of interest" description="Disordered" evidence="1">
    <location>
        <begin position="1"/>
        <end position="24"/>
    </location>
</feature>
<organism evidence="2 3">
    <name type="scientific">Delphinapterus leucas</name>
    <name type="common">Beluga whale</name>
    <dbReference type="NCBI Taxonomy" id="9749"/>
    <lineage>
        <taxon>Eukaryota</taxon>
        <taxon>Metazoa</taxon>
        <taxon>Chordata</taxon>
        <taxon>Craniata</taxon>
        <taxon>Vertebrata</taxon>
        <taxon>Euteleostomi</taxon>
        <taxon>Mammalia</taxon>
        <taxon>Eutheria</taxon>
        <taxon>Laurasiatheria</taxon>
        <taxon>Artiodactyla</taxon>
        <taxon>Whippomorpha</taxon>
        <taxon>Cetacea</taxon>
        <taxon>Odontoceti</taxon>
        <taxon>Monodontidae</taxon>
        <taxon>Delphinapterus</taxon>
    </lineage>
</organism>
<evidence type="ECO:0000256" key="1">
    <source>
        <dbReference type="SAM" id="MobiDB-lite"/>
    </source>
</evidence>
<dbReference type="KEGG" id="dle:111176355"/>
<proteinExistence type="predicted"/>
<dbReference type="RefSeq" id="XP_022432391.1">
    <property type="nucleotide sequence ID" value="XM_022576683.1"/>
</dbReference>
<dbReference type="GeneID" id="111176355"/>
<gene>
    <name evidence="3" type="primary">CUNH13orf46</name>
</gene>
<dbReference type="Proteomes" id="UP000248483">
    <property type="component" value="Unplaced"/>
</dbReference>
<feature type="compositionally biased region" description="Polar residues" evidence="1">
    <location>
        <begin position="1"/>
        <end position="10"/>
    </location>
</feature>
<feature type="region of interest" description="Disordered" evidence="1">
    <location>
        <begin position="113"/>
        <end position="188"/>
    </location>
</feature>
<name>A0A2Y9NHG0_DELLE</name>
<feature type="compositionally biased region" description="Basic and acidic residues" evidence="1">
    <location>
        <begin position="160"/>
        <end position="172"/>
    </location>
</feature>
<accession>A0A2Y9NHG0</accession>
<feature type="region of interest" description="Disordered" evidence="1">
    <location>
        <begin position="42"/>
        <end position="76"/>
    </location>
</feature>